<feature type="domain" description="Response regulatory" evidence="6">
    <location>
        <begin position="13"/>
        <end position="129"/>
    </location>
</feature>
<proteinExistence type="predicted"/>
<dbReference type="InterPro" id="IPR011006">
    <property type="entry name" value="CheY-like_superfamily"/>
</dbReference>
<reference evidence="7 8" key="1">
    <citation type="journal article" date="2014" name="Nat. Commun.">
        <title>Physiological and genomic features of highly alkaliphilic hydrogen-utilizing Betaproteobacteria from a continental serpentinizing site.</title>
        <authorList>
            <person name="Suzuki S."/>
            <person name="Kuenen J.G."/>
            <person name="Schipper K."/>
            <person name="van der Velde S."/>
            <person name="Ishii S."/>
            <person name="Wu A."/>
            <person name="Sorokin D.Y."/>
            <person name="Tenney A."/>
            <person name="Meng X.Y."/>
            <person name="Morrill P.L."/>
            <person name="Kamagata Y."/>
            <person name="Muyzer G."/>
            <person name="Nealson K.H."/>
        </authorList>
    </citation>
    <scope>NUCLEOTIDE SEQUENCE [LARGE SCALE GENOMIC DNA]</scope>
    <source>
        <strain evidence="7 8">A1</strain>
    </source>
</reference>
<dbReference type="SUPFAM" id="SSF46894">
    <property type="entry name" value="C-terminal effector domain of the bipartite response regulators"/>
    <property type="match status" value="1"/>
</dbReference>
<dbReference type="Pfam" id="PF00072">
    <property type="entry name" value="Response_reg"/>
    <property type="match status" value="1"/>
</dbReference>
<dbReference type="HOGENOM" id="CLU_000445_90_4_4"/>
<dbReference type="CDD" id="cd00156">
    <property type="entry name" value="REC"/>
    <property type="match status" value="1"/>
</dbReference>
<keyword evidence="2 7" id="KW-0238">DNA-binding</keyword>
<sequence>MSEPIIPRRVPPVLLLATPACEPLQAMQEGLEESGYQVDLVHDGSSVPQRAAQTQPDAIVLAADWPDASGLDWVRWLRQSSATSHLPVLLLLNDESEASVASAYRAGAWDHLLMPARMTDLLARLQVHCRAARAAREQAQMNRQALSALDAFGYASLTIRLPDACLLWQTPLAQDLLWRYFGTRPPIVPEPVLRWMKRSLQGADAAPGRLGEPAQLHVDRGGSRLSLRLHGSLDGQGEPPEPGRSDGWLVVMAEQSIAVTQQSLGKCFGLTAREAEVLYWVTQGKTNRDIGDILGSSPATVKKHTERLYAKLGVETRTAAAAMAFGRGGRGQAGSLLH</sequence>
<dbReference type="Proteomes" id="UP000067461">
    <property type="component" value="Chromosome"/>
</dbReference>
<protein>
    <submittedName>
        <fullName evidence="7">Response regulators consisting of a CheY-like receiver domain and a winged-helix DNA-binding domain</fullName>
    </submittedName>
</protein>
<dbReference type="SMART" id="SM00448">
    <property type="entry name" value="REC"/>
    <property type="match status" value="1"/>
</dbReference>
<dbReference type="Gene3D" id="3.40.50.2300">
    <property type="match status" value="1"/>
</dbReference>
<evidence type="ECO:0000256" key="2">
    <source>
        <dbReference type="ARBA" id="ARBA00023125"/>
    </source>
</evidence>
<dbReference type="KEGG" id="cbaa:SRAA_1941"/>
<dbReference type="PANTHER" id="PTHR44688:SF16">
    <property type="entry name" value="DNA-BINDING TRANSCRIPTIONAL ACTIVATOR DEVR_DOSR"/>
    <property type="match status" value="1"/>
</dbReference>
<evidence type="ECO:0000313" key="7">
    <source>
        <dbReference type="EMBL" id="BAO81795.1"/>
    </source>
</evidence>
<evidence type="ECO:0000313" key="8">
    <source>
        <dbReference type="Proteomes" id="UP000067461"/>
    </source>
</evidence>
<dbReference type="InterPro" id="IPR000792">
    <property type="entry name" value="Tscrpt_reg_LuxR_C"/>
</dbReference>
<gene>
    <name evidence="7" type="ORF">SRAA_1941</name>
</gene>
<dbReference type="PANTHER" id="PTHR44688">
    <property type="entry name" value="DNA-BINDING TRANSCRIPTIONAL ACTIVATOR DEVR_DOSR"/>
    <property type="match status" value="1"/>
</dbReference>
<dbReference type="RefSeq" id="WP_045532395.1">
    <property type="nucleotide sequence ID" value="NZ_AP014568.1"/>
</dbReference>
<accession>A0A060NKG0</accession>
<evidence type="ECO:0000256" key="4">
    <source>
        <dbReference type="PROSITE-ProRule" id="PRU00169"/>
    </source>
</evidence>
<evidence type="ECO:0000256" key="3">
    <source>
        <dbReference type="ARBA" id="ARBA00023163"/>
    </source>
</evidence>
<dbReference type="GO" id="GO:0006355">
    <property type="term" value="P:regulation of DNA-templated transcription"/>
    <property type="evidence" value="ECO:0007669"/>
    <property type="project" value="InterPro"/>
</dbReference>
<evidence type="ECO:0000256" key="1">
    <source>
        <dbReference type="ARBA" id="ARBA00023015"/>
    </source>
</evidence>
<dbReference type="STRING" id="1458425.SRAA_1941"/>
<dbReference type="GO" id="GO:0000160">
    <property type="term" value="P:phosphorelay signal transduction system"/>
    <property type="evidence" value="ECO:0007669"/>
    <property type="project" value="InterPro"/>
</dbReference>
<dbReference type="InterPro" id="IPR001789">
    <property type="entry name" value="Sig_transdc_resp-reg_receiver"/>
</dbReference>
<evidence type="ECO:0000259" key="5">
    <source>
        <dbReference type="PROSITE" id="PS50043"/>
    </source>
</evidence>
<dbReference type="InterPro" id="IPR036388">
    <property type="entry name" value="WH-like_DNA-bd_sf"/>
</dbReference>
<comment type="caution">
    <text evidence="4">Lacks conserved residue(s) required for the propagation of feature annotation.</text>
</comment>
<name>A0A060NKG0_9BURK</name>
<keyword evidence="1" id="KW-0805">Transcription regulation</keyword>
<dbReference type="GO" id="GO:0003677">
    <property type="term" value="F:DNA binding"/>
    <property type="evidence" value="ECO:0007669"/>
    <property type="project" value="UniProtKB-KW"/>
</dbReference>
<dbReference type="EMBL" id="AP014568">
    <property type="protein sequence ID" value="BAO81795.1"/>
    <property type="molecule type" value="Genomic_DNA"/>
</dbReference>
<dbReference type="PROSITE" id="PS50043">
    <property type="entry name" value="HTH_LUXR_2"/>
    <property type="match status" value="1"/>
</dbReference>
<dbReference type="PRINTS" id="PR00038">
    <property type="entry name" value="HTHLUXR"/>
</dbReference>
<keyword evidence="8" id="KW-1185">Reference proteome</keyword>
<keyword evidence="3" id="KW-0804">Transcription</keyword>
<organism evidence="7 8">
    <name type="scientific">Serpentinimonas raichei</name>
    <dbReference type="NCBI Taxonomy" id="1458425"/>
    <lineage>
        <taxon>Bacteria</taxon>
        <taxon>Pseudomonadati</taxon>
        <taxon>Pseudomonadota</taxon>
        <taxon>Betaproteobacteria</taxon>
        <taxon>Burkholderiales</taxon>
        <taxon>Comamonadaceae</taxon>
        <taxon>Serpentinimonas</taxon>
    </lineage>
</organism>
<dbReference type="OrthoDB" id="8874570at2"/>
<dbReference type="CDD" id="cd06170">
    <property type="entry name" value="LuxR_C_like"/>
    <property type="match status" value="1"/>
</dbReference>
<dbReference type="SMART" id="SM00421">
    <property type="entry name" value="HTH_LUXR"/>
    <property type="match status" value="1"/>
</dbReference>
<evidence type="ECO:0000259" key="6">
    <source>
        <dbReference type="PROSITE" id="PS50110"/>
    </source>
</evidence>
<dbReference type="AlphaFoldDB" id="A0A060NKG0"/>
<dbReference type="Pfam" id="PF00196">
    <property type="entry name" value="GerE"/>
    <property type="match status" value="1"/>
</dbReference>
<feature type="domain" description="HTH luxR-type" evidence="5">
    <location>
        <begin position="263"/>
        <end position="328"/>
    </location>
</feature>
<dbReference type="InterPro" id="IPR016032">
    <property type="entry name" value="Sig_transdc_resp-reg_C-effctor"/>
</dbReference>
<dbReference type="PROSITE" id="PS50110">
    <property type="entry name" value="RESPONSE_REGULATORY"/>
    <property type="match status" value="1"/>
</dbReference>
<dbReference type="SUPFAM" id="SSF52172">
    <property type="entry name" value="CheY-like"/>
    <property type="match status" value="1"/>
</dbReference>
<dbReference type="Gene3D" id="1.10.10.10">
    <property type="entry name" value="Winged helix-like DNA-binding domain superfamily/Winged helix DNA-binding domain"/>
    <property type="match status" value="1"/>
</dbReference>